<dbReference type="NCBIfam" id="TIGR01460">
    <property type="entry name" value="HAD-SF-IIA"/>
    <property type="match status" value="1"/>
</dbReference>
<organism evidence="6 7">
    <name type="scientific">Methylophilus flavus</name>
    <dbReference type="NCBI Taxonomy" id="640084"/>
    <lineage>
        <taxon>Bacteria</taxon>
        <taxon>Pseudomonadati</taxon>
        <taxon>Pseudomonadota</taxon>
        <taxon>Betaproteobacteria</taxon>
        <taxon>Nitrosomonadales</taxon>
        <taxon>Methylophilaceae</taxon>
        <taxon>Methylophilus</taxon>
    </lineage>
</organism>
<evidence type="ECO:0000256" key="5">
    <source>
        <dbReference type="ARBA" id="ARBA00039666"/>
    </source>
</evidence>
<dbReference type="SUPFAM" id="SSF56784">
    <property type="entry name" value="HAD-like"/>
    <property type="match status" value="1"/>
</dbReference>
<dbReference type="InterPro" id="IPR006357">
    <property type="entry name" value="HAD-SF_hydro_IIA"/>
</dbReference>
<dbReference type="GO" id="GO:0016787">
    <property type="term" value="F:hydrolase activity"/>
    <property type="evidence" value="ECO:0007669"/>
    <property type="project" value="UniProtKB-KW"/>
</dbReference>
<proteinExistence type="inferred from homology"/>
<evidence type="ECO:0000313" key="6">
    <source>
        <dbReference type="EMBL" id="MFD1122776.1"/>
    </source>
</evidence>
<evidence type="ECO:0000256" key="1">
    <source>
        <dbReference type="ARBA" id="ARBA00001946"/>
    </source>
</evidence>
<accession>A0ABW3PGU4</accession>
<dbReference type="InterPro" id="IPR006355">
    <property type="entry name" value="LHPP/HDHD2"/>
</dbReference>
<sequence>MFNFNSIKAVLFDLDGVLYIGNQLIPGALASVAQLRKAGIAVRFVTNTSTLSLDSLQDKLNRLGFNTVPEEIMSAPQATIQHLNRQPNPVCKLLLAEDVKKDFACFDQSDTAANYVVIGDIGDQWSYELLNEVFHCLVNGAQLIAIHKNRFWQTETGLQMDIGAFVTGLEYASNTKAMLMGKPSRHFFNIAVDALRLKPSEVMMVGDDIDADVGGAQDAGLHGVLVKTGKYRETYTRLSAVDPDAVINSVADLPALLGCLSAAPQ</sequence>
<comment type="similarity">
    <text evidence="2">Belongs to the HAD-like hydrolase superfamily.</text>
</comment>
<dbReference type="PANTHER" id="PTHR19288">
    <property type="entry name" value="4-NITROPHENYLPHOSPHATASE-RELATED"/>
    <property type="match status" value="1"/>
</dbReference>
<evidence type="ECO:0000256" key="4">
    <source>
        <dbReference type="ARBA" id="ARBA00022842"/>
    </source>
</evidence>
<keyword evidence="6" id="KW-0378">Hydrolase</keyword>
<keyword evidence="7" id="KW-1185">Reference proteome</keyword>
<name>A0ABW3PGU4_9PROT</name>
<dbReference type="PRINTS" id="PR00413">
    <property type="entry name" value="HADHALOGNASE"/>
</dbReference>
<dbReference type="RefSeq" id="WP_379033708.1">
    <property type="nucleotide sequence ID" value="NZ_JBHTLN010000001.1"/>
</dbReference>
<comment type="cofactor">
    <cofactor evidence="1">
        <name>Mg(2+)</name>
        <dbReference type="ChEBI" id="CHEBI:18420"/>
    </cofactor>
</comment>
<evidence type="ECO:0000313" key="7">
    <source>
        <dbReference type="Proteomes" id="UP001597206"/>
    </source>
</evidence>
<dbReference type="Proteomes" id="UP001597206">
    <property type="component" value="Unassembled WGS sequence"/>
</dbReference>
<dbReference type="Pfam" id="PF13344">
    <property type="entry name" value="Hydrolase_6"/>
    <property type="match status" value="1"/>
</dbReference>
<evidence type="ECO:0000256" key="2">
    <source>
        <dbReference type="ARBA" id="ARBA00007958"/>
    </source>
</evidence>
<dbReference type="EMBL" id="JBHTLN010000001">
    <property type="protein sequence ID" value="MFD1122776.1"/>
    <property type="molecule type" value="Genomic_DNA"/>
</dbReference>
<comment type="caution">
    <text evidence="6">The sequence shown here is derived from an EMBL/GenBank/DDBJ whole genome shotgun (WGS) entry which is preliminary data.</text>
</comment>
<dbReference type="NCBIfam" id="TIGR01458">
    <property type="entry name" value="HAD-SF-IIA-hyp3"/>
    <property type="match status" value="1"/>
</dbReference>
<dbReference type="InterPro" id="IPR006439">
    <property type="entry name" value="HAD-SF_hydro_IA"/>
</dbReference>
<dbReference type="PANTHER" id="PTHR19288:SF46">
    <property type="entry name" value="HALOACID DEHALOGENASE-LIKE HYDROLASE DOMAIN-CONTAINING PROTEIN 2"/>
    <property type="match status" value="1"/>
</dbReference>
<dbReference type="InterPro" id="IPR036412">
    <property type="entry name" value="HAD-like_sf"/>
</dbReference>
<gene>
    <name evidence="6" type="ORF">ACFQ2T_09705</name>
</gene>
<dbReference type="InterPro" id="IPR023214">
    <property type="entry name" value="HAD_sf"/>
</dbReference>
<keyword evidence="3" id="KW-0479">Metal-binding</keyword>
<dbReference type="Gene3D" id="3.40.50.1000">
    <property type="entry name" value="HAD superfamily/HAD-like"/>
    <property type="match status" value="2"/>
</dbReference>
<protein>
    <recommendedName>
        <fullName evidence="5">Haloacid dehalogenase-like hydrolase domain-containing protein 2</fullName>
    </recommendedName>
</protein>
<evidence type="ECO:0000256" key="3">
    <source>
        <dbReference type="ARBA" id="ARBA00022723"/>
    </source>
</evidence>
<keyword evidence="4" id="KW-0460">Magnesium</keyword>
<reference evidence="7" key="1">
    <citation type="journal article" date="2019" name="Int. J. Syst. Evol. Microbiol.">
        <title>The Global Catalogue of Microorganisms (GCM) 10K type strain sequencing project: providing services to taxonomists for standard genome sequencing and annotation.</title>
        <authorList>
            <consortium name="The Broad Institute Genomics Platform"/>
            <consortium name="The Broad Institute Genome Sequencing Center for Infectious Disease"/>
            <person name="Wu L."/>
            <person name="Ma J."/>
        </authorList>
    </citation>
    <scope>NUCLEOTIDE SEQUENCE [LARGE SCALE GENOMIC DNA]</scope>
    <source>
        <strain evidence="7">CCUG 58411</strain>
    </source>
</reference>
<dbReference type="Pfam" id="PF13242">
    <property type="entry name" value="Hydrolase_like"/>
    <property type="match status" value="1"/>
</dbReference>